<evidence type="ECO:0000256" key="3">
    <source>
        <dbReference type="ARBA" id="ARBA00022801"/>
    </source>
</evidence>
<evidence type="ECO:0000256" key="1">
    <source>
        <dbReference type="ARBA" id="ARBA00005228"/>
    </source>
</evidence>
<dbReference type="AlphaFoldDB" id="A0A9D4Z905"/>
<reference evidence="10" key="1">
    <citation type="submission" date="2021-01" db="EMBL/GenBank/DDBJ databases">
        <title>Adiantum capillus-veneris genome.</title>
        <authorList>
            <person name="Fang Y."/>
            <person name="Liao Q."/>
        </authorList>
    </citation>
    <scope>NUCLEOTIDE SEQUENCE</scope>
    <source>
        <strain evidence="10">H3</strain>
        <tissue evidence="10">Leaf</tissue>
    </source>
</reference>
<accession>A0A9D4Z905</accession>
<evidence type="ECO:0000256" key="2">
    <source>
        <dbReference type="ARBA" id="ARBA00022670"/>
    </source>
</evidence>
<dbReference type="Proteomes" id="UP000886520">
    <property type="component" value="Chromosome 18"/>
</dbReference>
<keyword evidence="11" id="KW-1185">Reference proteome</keyword>
<dbReference type="PANTHER" id="PTHR11757">
    <property type="entry name" value="PROTEASE FAMILY S9A OLIGOPEPTIDASE"/>
    <property type="match status" value="1"/>
</dbReference>
<proteinExistence type="inferred from homology"/>
<dbReference type="InterPro" id="IPR002470">
    <property type="entry name" value="Peptidase_S9A"/>
</dbReference>
<keyword evidence="3 6" id="KW-0378">Hydrolase</keyword>
<keyword evidence="2 6" id="KW-0645">Protease</keyword>
<protein>
    <recommendedName>
        <fullName evidence="6">Prolyl endopeptidase</fullName>
        <ecNumber evidence="6">3.4.21.-</ecNumber>
    </recommendedName>
</protein>
<dbReference type="OrthoDB" id="248387at2759"/>
<comment type="similarity">
    <text evidence="1 6">Belongs to the peptidase S9A family.</text>
</comment>
<dbReference type="GO" id="GO:0006508">
    <property type="term" value="P:proteolysis"/>
    <property type="evidence" value="ECO:0007669"/>
    <property type="project" value="UniProtKB-KW"/>
</dbReference>
<dbReference type="InterPro" id="IPR029058">
    <property type="entry name" value="AB_hydrolase_fold"/>
</dbReference>
<evidence type="ECO:0000313" key="10">
    <source>
        <dbReference type="EMBL" id="KAI5066039.1"/>
    </source>
</evidence>
<sequence>MSRLRWAVVAQARSHCSRSASRGKRRSTPKDVRKDNQELLSKPPVAKKKTYTRCIHGVRWDDPYHWMSNVRDPYVREHLELENLYADSVMASTSALQYQLRKEMACRIVGDESSPPERWGPWLYYARIPSDKDYPVYLRRHLTHGHRSWFQKLKSNAAKFLKETQNDFSEQKLLDMNELVKEHGFAHLGVCKVSKDHRLLAYTLDLIGTEVFTLFIKDIDTDVTTVQYRVFKHTLNSKGDDILLYEDKDPQNFVDVSKTKDWQFFTINSNSKTSSEVYLLEAEGSKRDLKLVERRRPGVEYFVEHQHGNLFLLTNAELHKKHRVGSIYRLFLCPVDDLRLENWKQIVLEEHNCIIYDMDIFENYLVLFQRKGGLPQLSVLKLPIHLDMVEKVCPDILPLPKGVCSIAAGLNQDYSSSILRLCVSSPVMPDALLDYNLSSKEYVILQQDKVAVNAVKSSCQQDHDVHELLESKDLKSNASQQVFDLSDIYACEQLRVPSFDMVEVPLTVVYSRSLKVEGKNPAFMTGYGAYGESLDMKWCSDHLSLLDRGWVLAFAHVRGGGELGKAWHDSGRLSRKVNSMRDFLACGEYLVKSGFAHKDWLTAKGVSAGGLLVAATTNMQPDLFRAVILKVPFLDIGNTMLDESLALTVSEYEEWGHPEKKETFDYIQSYTPYDNVKKDTQYPHMLVLSSFLDTRVGYWEAAKWVARLREYNKANVERLVLLKTDMNSGHFTESGRYLHIEGSRCCWDIKIPNQFQWPNAVSEKGALFHAEGQHKGGYSNTHVRMDSFKSLEMLLDHISPWSSCDVDS</sequence>
<dbReference type="Gene3D" id="3.40.50.1820">
    <property type="entry name" value="alpha/beta hydrolase"/>
    <property type="match status" value="1"/>
</dbReference>
<feature type="region of interest" description="Disordered" evidence="7">
    <location>
        <begin position="16"/>
        <end position="43"/>
    </location>
</feature>
<evidence type="ECO:0000259" key="8">
    <source>
        <dbReference type="Pfam" id="PF00326"/>
    </source>
</evidence>
<dbReference type="SUPFAM" id="SSF53474">
    <property type="entry name" value="alpha/beta-Hydrolases"/>
    <property type="match status" value="1"/>
</dbReference>
<dbReference type="GO" id="GO:0004252">
    <property type="term" value="F:serine-type endopeptidase activity"/>
    <property type="evidence" value="ECO:0007669"/>
    <property type="project" value="UniProtKB-UniRule"/>
</dbReference>
<dbReference type="SUPFAM" id="SSF50993">
    <property type="entry name" value="Peptidase/esterase 'gauge' domain"/>
    <property type="match status" value="1"/>
</dbReference>
<dbReference type="InterPro" id="IPR023302">
    <property type="entry name" value="Pept_S9A_N"/>
</dbReference>
<name>A0A9D4Z905_ADICA</name>
<dbReference type="EMBL" id="JABFUD020000018">
    <property type="protein sequence ID" value="KAI5066039.1"/>
    <property type="molecule type" value="Genomic_DNA"/>
</dbReference>
<evidence type="ECO:0000256" key="6">
    <source>
        <dbReference type="RuleBase" id="RU368024"/>
    </source>
</evidence>
<dbReference type="PRINTS" id="PR00862">
    <property type="entry name" value="PROLIGOPTASE"/>
</dbReference>
<feature type="domain" description="Peptidase S9 prolyl oligopeptidase catalytic" evidence="8">
    <location>
        <begin position="542"/>
        <end position="737"/>
    </location>
</feature>
<dbReference type="Gene3D" id="2.130.10.120">
    <property type="entry name" value="Prolyl oligopeptidase, N-terminal domain"/>
    <property type="match status" value="2"/>
</dbReference>
<evidence type="ECO:0000313" key="11">
    <source>
        <dbReference type="Proteomes" id="UP000886520"/>
    </source>
</evidence>
<dbReference type="Pfam" id="PF00326">
    <property type="entry name" value="Peptidase_S9"/>
    <property type="match status" value="1"/>
</dbReference>
<evidence type="ECO:0000256" key="4">
    <source>
        <dbReference type="ARBA" id="ARBA00022825"/>
    </source>
</evidence>
<organism evidence="10 11">
    <name type="scientific">Adiantum capillus-veneris</name>
    <name type="common">Maidenhair fern</name>
    <dbReference type="NCBI Taxonomy" id="13818"/>
    <lineage>
        <taxon>Eukaryota</taxon>
        <taxon>Viridiplantae</taxon>
        <taxon>Streptophyta</taxon>
        <taxon>Embryophyta</taxon>
        <taxon>Tracheophyta</taxon>
        <taxon>Polypodiopsida</taxon>
        <taxon>Polypodiidae</taxon>
        <taxon>Polypodiales</taxon>
        <taxon>Pteridineae</taxon>
        <taxon>Pteridaceae</taxon>
        <taxon>Vittarioideae</taxon>
        <taxon>Adiantum</taxon>
    </lineage>
</organism>
<comment type="caution">
    <text evidence="10">The sequence shown here is derived from an EMBL/GenBank/DDBJ whole genome shotgun (WGS) entry which is preliminary data.</text>
</comment>
<dbReference type="PANTHER" id="PTHR11757:SF19">
    <property type="entry name" value="PROLYL ENDOPEPTIDASE-LIKE"/>
    <property type="match status" value="1"/>
</dbReference>
<dbReference type="Pfam" id="PF02897">
    <property type="entry name" value="Peptidase_S9_N"/>
    <property type="match status" value="2"/>
</dbReference>
<dbReference type="EC" id="3.4.21.-" evidence="6"/>
<comment type="function">
    <text evidence="5">Serine peptidase whose precise substrate specificity remains unclear. Does not cleave peptides after a arginine or lysine residue. Regulates trans-Golgi network morphology and sorting by regulating the membrane binding of the AP-1 complex. May play a role in the regulation of synaptic vesicle exocytosis.</text>
</comment>
<feature type="domain" description="Peptidase S9A N-terminal" evidence="9">
    <location>
        <begin position="43"/>
        <end position="222"/>
    </location>
</feature>
<feature type="compositionally biased region" description="Basic and acidic residues" evidence="7">
    <location>
        <begin position="28"/>
        <end position="37"/>
    </location>
</feature>
<feature type="domain" description="Peptidase S9A N-terminal" evidence="9">
    <location>
        <begin position="225"/>
        <end position="447"/>
    </location>
</feature>
<evidence type="ECO:0000256" key="7">
    <source>
        <dbReference type="SAM" id="MobiDB-lite"/>
    </source>
</evidence>
<dbReference type="InterPro" id="IPR051543">
    <property type="entry name" value="Serine_Peptidase_S9A"/>
</dbReference>
<evidence type="ECO:0000256" key="5">
    <source>
        <dbReference type="ARBA" id="ARBA00045448"/>
    </source>
</evidence>
<keyword evidence="4 6" id="KW-0720">Serine protease</keyword>
<evidence type="ECO:0000259" key="9">
    <source>
        <dbReference type="Pfam" id="PF02897"/>
    </source>
</evidence>
<dbReference type="InterPro" id="IPR001375">
    <property type="entry name" value="Peptidase_S9_cat"/>
</dbReference>
<gene>
    <name evidence="10" type="ORF">GOP47_0018663</name>
</gene>